<evidence type="ECO:0000259" key="2">
    <source>
        <dbReference type="Pfam" id="PF14214"/>
    </source>
</evidence>
<accession>A0A5C2SKN0</accession>
<dbReference type="Pfam" id="PF14214">
    <property type="entry name" value="Helitron_like_N"/>
    <property type="match status" value="1"/>
</dbReference>
<evidence type="ECO:0000313" key="3">
    <source>
        <dbReference type="EMBL" id="RPD64415.1"/>
    </source>
</evidence>
<keyword evidence="4" id="KW-1185">Reference proteome</keyword>
<gene>
    <name evidence="3" type="ORF">L227DRAFT_584141</name>
</gene>
<organism evidence="3 4">
    <name type="scientific">Lentinus tigrinus ALCF2SS1-6</name>
    <dbReference type="NCBI Taxonomy" id="1328759"/>
    <lineage>
        <taxon>Eukaryota</taxon>
        <taxon>Fungi</taxon>
        <taxon>Dikarya</taxon>
        <taxon>Basidiomycota</taxon>
        <taxon>Agaricomycotina</taxon>
        <taxon>Agaricomycetes</taxon>
        <taxon>Polyporales</taxon>
        <taxon>Polyporaceae</taxon>
        <taxon>Lentinus</taxon>
    </lineage>
</organism>
<protein>
    <recommendedName>
        <fullName evidence="2">Helitron helicase-like domain-containing protein</fullName>
    </recommendedName>
</protein>
<feature type="domain" description="Helitron helicase-like" evidence="2">
    <location>
        <begin position="3"/>
        <end position="44"/>
    </location>
</feature>
<reference evidence="3" key="1">
    <citation type="journal article" date="2018" name="Genome Biol. Evol.">
        <title>Genomics and development of Lentinus tigrinus, a white-rot wood-decaying mushroom with dimorphic fruiting bodies.</title>
        <authorList>
            <person name="Wu B."/>
            <person name="Xu Z."/>
            <person name="Knudson A."/>
            <person name="Carlson A."/>
            <person name="Chen N."/>
            <person name="Kovaka S."/>
            <person name="LaButti K."/>
            <person name="Lipzen A."/>
            <person name="Pennachio C."/>
            <person name="Riley R."/>
            <person name="Schakwitz W."/>
            <person name="Umezawa K."/>
            <person name="Ohm R.A."/>
            <person name="Grigoriev I.V."/>
            <person name="Nagy L.G."/>
            <person name="Gibbons J."/>
            <person name="Hibbett D."/>
        </authorList>
    </citation>
    <scope>NUCLEOTIDE SEQUENCE [LARGE SCALE GENOMIC DNA]</scope>
    <source>
        <strain evidence="3">ALCF2SS1-6</strain>
    </source>
</reference>
<dbReference type="Proteomes" id="UP000313359">
    <property type="component" value="Unassembled WGS sequence"/>
</dbReference>
<dbReference type="STRING" id="1328759.A0A5C2SKN0"/>
<feature type="compositionally biased region" description="Polar residues" evidence="1">
    <location>
        <begin position="340"/>
        <end position="361"/>
    </location>
</feature>
<sequence length="458" mass="52094">MITHFLHVILRYGKPEKGLFGKCTAYYGTVEAQGRGTLHCHLLIWIHGHPSPQKMREMMITSDEYRSHMFTWLESLIKSELLGTSDVVPEPIGHALRRPQHRETPTNIHPGVRPPPRITDMLPSEFQEQYASFVNELVQQYNWHEHTDTCWKYLRRNQRPSDSNCRMRMDGTTRPTTTLDPETLSIQLRRLHPRIANYNDLIIFLIQANMDIKHVGSGEGAKALIYYVTDYITKSALPTHLGLAALMYAISSTKAKYGHIPDWGPQQDTGALTILVNSMLARQEISHQQVMSYLVGGGDHYTSHRYRLLYYASFHRLVRTYWDLQSLTTTRASRPAQPADATTSSHFPTSSPQPANDNTSPDAVPDDDWETVTLSLGSGSISTLNQQQDYLLRPSTEPFASMSLYEFVGLTEKITTSSDTRRLRNSLSNENSPAPLHLVNSCHTRPSHSPQRSVRRRT</sequence>
<dbReference type="InterPro" id="IPR025476">
    <property type="entry name" value="Helitron_helicase-like"/>
</dbReference>
<dbReference type="AlphaFoldDB" id="A0A5C2SKN0"/>
<dbReference type="EMBL" id="ML122254">
    <property type="protein sequence ID" value="RPD64415.1"/>
    <property type="molecule type" value="Genomic_DNA"/>
</dbReference>
<proteinExistence type="predicted"/>
<feature type="region of interest" description="Disordered" evidence="1">
    <location>
        <begin position="332"/>
        <end position="370"/>
    </location>
</feature>
<feature type="compositionally biased region" description="Polar residues" evidence="1">
    <location>
        <begin position="441"/>
        <end position="452"/>
    </location>
</feature>
<evidence type="ECO:0000256" key="1">
    <source>
        <dbReference type="SAM" id="MobiDB-lite"/>
    </source>
</evidence>
<evidence type="ECO:0000313" key="4">
    <source>
        <dbReference type="Proteomes" id="UP000313359"/>
    </source>
</evidence>
<name>A0A5C2SKN0_9APHY</name>
<feature type="region of interest" description="Disordered" evidence="1">
    <location>
        <begin position="424"/>
        <end position="458"/>
    </location>
</feature>
<dbReference type="OrthoDB" id="2745152at2759"/>